<comment type="caution">
    <text evidence="1">The sequence shown here is derived from an EMBL/GenBank/DDBJ whole genome shotgun (WGS) entry which is preliminary data.</text>
</comment>
<gene>
    <name evidence="1" type="ORF">PsorP6_018196</name>
</gene>
<dbReference type="Proteomes" id="UP001163321">
    <property type="component" value="Chromosome 2"/>
</dbReference>
<keyword evidence="2" id="KW-1185">Reference proteome</keyword>
<reference evidence="1 2" key="1">
    <citation type="journal article" date="2022" name="bioRxiv">
        <title>The genome of the oomycete Peronosclerospora sorghi, a cosmopolitan pathogen of maize and sorghum, is inflated with dispersed pseudogenes.</title>
        <authorList>
            <person name="Fletcher K."/>
            <person name="Martin F."/>
            <person name="Isakeit T."/>
            <person name="Cavanaugh K."/>
            <person name="Magill C."/>
            <person name="Michelmore R."/>
        </authorList>
    </citation>
    <scope>NUCLEOTIDE SEQUENCE [LARGE SCALE GENOMIC DNA]</scope>
    <source>
        <strain evidence="1">P6</strain>
    </source>
</reference>
<name>A0ACC0WDP6_9STRA</name>
<organism evidence="1 2">
    <name type="scientific">Peronosclerospora sorghi</name>
    <dbReference type="NCBI Taxonomy" id="230839"/>
    <lineage>
        <taxon>Eukaryota</taxon>
        <taxon>Sar</taxon>
        <taxon>Stramenopiles</taxon>
        <taxon>Oomycota</taxon>
        <taxon>Peronosporomycetes</taxon>
        <taxon>Peronosporales</taxon>
        <taxon>Peronosporaceae</taxon>
        <taxon>Peronosclerospora</taxon>
    </lineage>
</organism>
<evidence type="ECO:0000313" key="2">
    <source>
        <dbReference type="Proteomes" id="UP001163321"/>
    </source>
</evidence>
<protein>
    <submittedName>
        <fullName evidence="1">Uncharacterized protein</fullName>
    </submittedName>
</protein>
<proteinExistence type="predicted"/>
<dbReference type="EMBL" id="CM047581">
    <property type="protein sequence ID" value="KAI9916958.1"/>
    <property type="molecule type" value="Genomic_DNA"/>
</dbReference>
<sequence>MLRAKHMGFKSVRRVEVKAETTTPGDLRTTTDANGTRVSGPRGRRTLPKLEFTIDEDGAVLHGPQRGSYPFYATSHGVNPTAVNLEELDVPFNVALERDLAASFQALHMREFPIVSGQNELRRRRQSVEDEEEEEQEKEEGNDRTHLAPLQMKECVLNDTRATTLALKYDNTVGKFVCGSSIERFSGHTGVCRVLGSKKYPVIPHSLRLGDLLRIGSVGLVVCELNRTTSEETEEALTKEQYEFLKENYLSLPLQQTFHPTESSRDMEESGELDDDDKDNARSMRIGGDTSDEGESEEDKDRKAGRRSSGNGDDCADVRTTNLPLGVAGTTGKLFCYICYDGEEDTENNPLVAPCHCKGDTKYVHLDCLQRWNNNLDAEGTNPNQKVCAVTNTDGLDVCSICKATYLTSVRLDDGRIVSLLAKKLPPPYVTFAVVTQHETRNRSTALTNTRFQLSFANMPRNQQYLTIGRSTTNNMTLRYRTVSQLHAKMKYQDNHFFLFDASSSNGTMLFLSKPLELDWNKVMHVKIGRTILTLKAKKKWKWAGTGSGDDEEDEDGGRVASPRTGAVSGTVRGLDTRILSTASGTGPNGFDISGRSSIHDPSAELAAAPYASHLPRTFTAPNVLGSRLNRSALTNTLTSRPSRQRSLSSTAPSVHGANALNPFLVDALEATAPAAREPAVLPLSMNFRDFAAENASPSLTSQLVSERIVGTRNAQSVRRTEREVAASRRVVYDTLGDLGASPIDVTRSPATGLADLDQLQ</sequence>
<accession>A0ACC0WDP6</accession>
<evidence type="ECO:0000313" key="1">
    <source>
        <dbReference type="EMBL" id="KAI9916958.1"/>
    </source>
</evidence>